<sequence length="111" mass="13097">MAQTGTTLIAFNALRDGPYLHATLRLKYKMTLFRNQIQDSEQSSTHTRLTAIDHRKYVKTFCLRNTIQITVIIRFDRRTSRHLCVWYMRIDSFLGCLMQQRLCASTIYDGF</sequence>
<protein>
    <submittedName>
        <fullName evidence="3">Secreted protein</fullName>
    </submittedName>
</protein>
<accession>A0A0M3KGB2</accession>
<name>A0A0M3KGB2_ANISI</name>
<keyword evidence="2" id="KW-1185">Reference proteome</keyword>
<gene>
    <name evidence="1" type="ORF">ASIM_LOCUS19410</name>
</gene>
<dbReference type="EMBL" id="UYRR01037189">
    <property type="protein sequence ID" value="VDK69446.1"/>
    <property type="molecule type" value="Genomic_DNA"/>
</dbReference>
<evidence type="ECO:0000313" key="1">
    <source>
        <dbReference type="EMBL" id="VDK69446.1"/>
    </source>
</evidence>
<dbReference type="WBParaSite" id="ASIM_0002002501-mRNA-1">
    <property type="protein sequence ID" value="ASIM_0002002501-mRNA-1"/>
    <property type="gene ID" value="ASIM_0002002501"/>
</dbReference>
<evidence type="ECO:0000313" key="2">
    <source>
        <dbReference type="Proteomes" id="UP000267096"/>
    </source>
</evidence>
<organism evidence="3">
    <name type="scientific">Anisakis simplex</name>
    <name type="common">Herring worm</name>
    <dbReference type="NCBI Taxonomy" id="6269"/>
    <lineage>
        <taxon>Eukaryota</taxon>
        <taxon>Metazoa</taxon>
        <taxon>Ecdysozoa</taxon>
        <taxon>Nematoda</taxon>
        <taxon>Chromadorea</taxon>
        <taxon>Rhabditida</taxon>
        <taxon>Spirurina</taxon>
        <taxon>Ascaridomorpha</taxon>
        <taxon>Ascaridoidea</taxon>
        <taxon>Anisakidae</taxon>
        <taxon>Anisakis</taxon>
        <taxon>Anisakis simplex complex</taxon>
    </lineage>
</organism>
<reference evidence="1 2" key="2">
    <citation type="submission" date="2018-11" db="EMBL/GenBank/DDBJ databases">
        <authorList>
            <consortium name="Pathogen Informatics"/>
        </authorList>
    </citation>
    <scope>NUCLEOTIDE SEQUENCE [LARGE SCALE GENOMIC DNA]</scope>
</reference>
<reference evidence="3" key="1">
    <citation type="submission" date="2017-02" db="UniProtKB">
        <authorList>
            <consortium name="WormBaseParasite"/>
        </authorList>
    </citation>
    <scope>IDENTIFICATION</scope>
</reference>
<proteinExistence type="predicted"/>
<dbReference type="AlphaFoldDB" id="A0A0M3KGB2"/>
<dbReference type="Proteomes" id="UP000267096">
    <property type="component" value="Unassembled WGS sequence"/>
</dbReference>
<evidence type="ECO:0000313" key="3">
    <source>
        <dbReference type="WBParaSite" id="ASIM_0002002501-mRNA-1"/>
    </source>
</evidence>